<dbReference type="Gene3D" id="3.20.20.410">
    <property type="entry name" value="Protein of unknown function UPF0759"/>
    <property type="match status" value="1"/>
</dbReference>
<dbReference type="InterPro" id="IPR036520">
    <property type="entry name" value="UPF0759_sf"/>
</dbReference>
<keyword evidence="2" id="KW-1185">Reference proteome</keyword>
<gene>
    <name evidence="1" type="ORF">DOK78_001084</name>
</gene>
<sequence length="276" mass="32453">MIRIGCTSFKEHTYLTGKKETTLYEYAGYFPLVEMDTGFYFIPSRSNIEGWLKQVPEQFRFIVKVQKVFTKHQELEEGQTLTELAEQLKSNMAPMLESGRLFCLLAQFPATFKCTRENVDYLRILRQLFQDWPIAIEFRDRSWYEEKYIEGTRNFMKNHRFSLVVVDEPKKLSTTVPLDPYVTNEDFTFFRFHGRNDMGWTATGPDAQKVRTNYRYNAEELTELQRAVESAKEKSKEIAVIFNNNAGGDAAENAIEFKRRLDLDYDELNPSQLELF</sequence>
<accession>A0ABZ2SLS9</accession>
<dbReference type="Pfam" id="PF01904">
    <property type="entry name" value="DUF72"/>
    <property type="match status" value="1"/>
</dbReference>
<dbReference type="RefSeq" id="WP_207941441.1">
    <property type="nucleotide sequence ID" value="NZ_CP147251.1"/>
</dbReference>
<proteinExistence type="predicted"/>
<dbReference type="Proteomes" id="UP000664701">
    <property type="component" value="Chromosome"/>
</dbReference>
<dbReference type="PANTHER" id="PTHR30348:SF13">
    <property type="entry name" value="UPF0759 PROTEIN YUNF"/>
    <property type="match status" value="1"/>
</dbReference>
<evidence type="ECO:0000313" key="2">
    <source>
        <dbReference type="Proteomes" id="UP000664701"/>
    </source>
</evidence>
<dbReference type="InterPro" id="IPR002763">
    <property type="entry name" value="DUF72"/>
</dbReference>
<evidence type="ECO:0000313" key="1">
    <source>
        <dbReference type="EMBL" id="WYJ76452.1"/>
    </source>
</evidence>
<dbReference type="EMBL" id="CP147251">
    <property type="protein sequence ID" value="WYJ76452.1"/>
    <property type="molecule type" value="Genomic_DNA"/>
</dbReference>
<reference evidence="1 2" key="1">
    <citation type="submission" date="2021-03" db="EMBL/GenBank/DDBJ databases">
        <authorList>
            <person name="Gilmore M.S."/>
            <person name="Schwartzman J."/>
            <person name="Van Tyne D."/>
            <person name="Martin M."/>
            <person name="Earl A.M."/>
            <person name="Manson A.L."/>
            <person name="Straub T."/>
            <person name="Salamzade R."/>
            <person name="Saavedra J."/>
            <person name="Lebreton F."/>
            <person name="Prichula J."/>
            <person name="Schaufler K."/>
            <person name="Gaca A."/>
            <person name="Sgardioli B."/>
            <person name="Wagenaar J."/>
            <person name="Strong T."/>
        </authorList>
    </citation>
    <scope>NUCLEOTIDE SEQUENCE [LARGE SCALE GENOMIC DNA]</scope>
    <source>
        <strain evidence="1 2">DIV2402</strain>
    </source>
</reference>
<evidence type="ECO:0008006" key="3">
    <source>
        <dbReference type="Google" id="ProtNLM"/>
    </source>
</evidence>
<dbReference type="PANTHER" id="PTHR30348">
    <property type="entry name" value="UNCHARACTERIZED PROTEIN YECE"/>
    <property type="match status" value="1"/>
</dbReference>
<protein>
    <recommendedName>
        <fullName evidence="3">DUF72 domain-containing protein</fullName>
    </recommendedName>
</protein>
<dbReference type="SUPFAM" id="SSF117396">
    <property type="entry name" value="TM1631-like"/>
    <property type="match status" value="1"/>
</dbReference>
<reference evidence="1 2" key="2">
    <citation type="submission" date="2024-03" db="EMBL/GenBank/DDBJ databases">
        <title>The Genome Sequence of Enterococcus sp. DIV2402.</title>
        <authorList>
            <consortium name="The Broad Institute Genomics Platform"/>
            <consortium name="The Broad Institute Microbial Omics Core"/>
            <consortium name="The Broad Institute Genomic Center for Infectious Diseases"/>
            <person name="Earl A."/>
            <person name="Manson A."/>
            <person name="Gilmore M."/>
            <person name="Schwartman J."/>
            <person name="Shea T."/>
            <person name="Abouelleil A."/>
            <person name="Cao P."/>
            <person name="Chapman S."/>
            <person name="Cusick C."/>
            <person name="Young S."/>
            <person name="Neafsey D."/>
            <person name="Nusbaum C."/>
            <person name="Birren B."/>
        </authorList>
    </citation>
    <scope>NUCLEOTIDE SEQUENCE [LARGE SCALE GENOMIC DNA]</scope>
    <source>
        <strain evidence="1 2">DIV2402</strain>
    </source>
</reference>
<name>A0ABZ2SLS9_9ENTE</name>
<organism evidence="1 2">
    <name type="scientific">Candidatus Enterococcus lowellii</name>
    <dbReference type="NCBI Taxonomy" id="2230877"/>
    <lineage>
        <taxon>Bacteria</taxon>
        <taxon>Bacillati</taxon>
        <taxon>Bacillota</taxon>
        <taxon>Bacilli</taxon>
        <taxon>Lactobacillales</taxon>
        <taxon>Enterococcaceae</taxon>
        <taxon>Enterococcus</taxon>
    </lineage>
</organism>